<feature type="region of interest" description="Disordered" evidence="7">
    <location>
        <begin position="17"/>
        <end position="56"/>
    </location>
</feature>
<dbReference type="CDD" id="cd07938">
    <property type="entry name" value="DRE_TIM_HMGL"/>
    <property type="match status" value="1"/>
</dbReference>
<dbReference type="PANTHER" id="PTHR42738">
    <property type="entry name" value="HYDROXYMETHYLGLUTARYL-COA LYASE"/>
    <property type="match status" value="1"/>
</dbReference>
<dbReference type="GO" id="GO:0006552">
    <property type="term" value="P:L-leucine catabolic process"/>
    <property type="evidence" value="ECO:0007669"/>
    <property type="project" value="TreeGrafter"/>
</dbReference>
<keyword evidence="5 9" id="KW-0456">Lyase</keyword>
<protein>
    <recommendedName>
        <fullName evidence="3">hydroxymethylglutaryl-CoA lyase</fullName>
        <ecNumber evidence="3">4.1.3.4</ecNumber>
    </recommendedName>
</protein>
<name>G4THP8_SERID</name>
<dbReference type="GO" id="GO:0046872">
    <property type="term" value="F:metal ion binding"/>
    <property type="evidence" value="ECO:0007669"/>
    <property type="project" value="UniProtKB-KW"/>
</dbReference>
<dbReference type="PROSITE" id="PS50991">
    <property type="entry name" value="PYR_CT"/>
    <property type="match status" value="1"/>
</dbReference>
<dbReference type="UniPathway" id="UPA00896">
    <property type="reaction ID" value="UER00863"/>
</dbReference>
<dbReference type="eggNOG" id="KOG2368">
    <property type="taxonomic scope" value="Eukaryota"/>
</dbReference>
<dbReference type="SUPFAM" id="SSF51569">
    <property type="entry name" value="Aldolase"/>
    <property type="match status" value="1"/>
</dbReference>
<sequence length="380" mass="40509">MPLRVVQSCRIGLRSSSSTLNHHARPLTTLQSRTLQTSLTSTPPVSSGQSFGGARTATTVSTPRFVKIVECGVRDGLQNEPNTVSVETKLELLERLANAGLRAIESGAMVSKKAVPQMATTAEVLRGLKPHTGVAYPVLVPNVKGLENLLQLLKSIKEGDGGREAVDEIAIFTAASDSFNKANTNKSVADSLIELEKVTQLALDYKLRVRGYVSTVITCPFEGKVRPKRVKEVGKALLDMGCYEVSLGDTVGTGTSETVTALMDEVAIALPMNKIAVHNHDTYGMAVANVLTALKYGVRTVDSSVAGLGGCPFSPGATGNAATEDLVHALHGAGYETGVDLRKLVATGEWISEVLGRRNESRAGRGWSARWRREETKKAA</sequence>
<evidence type="ECO:0000256" key="3">
    <source>
        <dbReference type="ARBA" id="ARBA00012910"/>
    </source>
</evidence>
<dbReference type="AlphaFoldDB" id="G4THP8"/>
<keyword evidence="10" id="KW-1185">Reference proteome</keyword>
<organism evidence="9 10">
    <name type="scientific">Serendipita indica (strain DSM 11827)</name>
    <name type="common">Root endophyte fungus</name>
    <name type="synonym">Piriformospora indica</name>
    <dbReference type="NCBI Taxonomy" id="1109443"/>
    <lineage>
        <taxon>Eukaryota</taxon>
        <taxon>Fungi</taxon>
        <taxon>Dikarya</taxon>
        <taxon>Basidiomycota</taxon>
        <taxon>Agaricomycotina</taxon>
        <taxon>Agaricomycetes</taxon>
        <taxon>Sebacinales</taxon>
        <taxon>Serendipitaceae</taxon>
        <taxon>Serendipita</taxon>
    </lineage>
</organism>
<comment type="similarity">
    <text evidence="2">Belongs to the HMG-CoA lyase family.</text>
</comment>
<evidence type="ECO:0000313" key="9">
    <source>
        <dbReference type="EMBL" id="CCA70841.1"/>
    </source>
</evidence>
<dbReference type="Gene3D" id="3.20.20.70">
    <property type="entry name" value="Aldolase class I"/>
    <property type="match status" value="1"/>
</dbReference>
<dbReference type="InterPro" id="IPR013785">
    <property type="entry name" value="Aldolase_TIM"/>
</dbReference>
<evidence type="ECO:0000256" key="5">
    <source>
        <dbReference type="ARBA" id="ARBA00023239"/>
    </source>
</evidence>
<comment type="catalytic activity">
    <reaction evidence="6">
        <text>(3S)-3-hydroxy-3-methylglutaryl-CoA = acetoacetate + acetyl-CoA</text>
        <dbReference type="Rhea" id="RHEA:24404"/>
        <dbReference type="ChEBI" id="CHEBI:13705"/>
        <dbReference type="ChEBI" id="CHEBI:43074"/>
        <dbReference type="ChEBI" id="CHEBI:57288"/>
        <dbReference type="EC" id="4.1.3.4"/>
    </reaction>
</comment>
<evidence type="ECO:0000256" key="1">
    <source>
        <dbReference type="ARBA" id="ARBA00005143"/>
    </source>
</evidence>
<dbReference type="GO" id="GO:0046951">
    <property type="term" value="P:ketone body biosynthetic process"/>
    <property type="evidence" value="ECO:0007669"/>
    <property type="project" value="TreeGrafter"/>
</dbReference>
<evidence type="ECO:0000256" key="4">
    <source>
        <dbReference type="ARBA" id="ARBA00022723"/>
    </source>
</evidence>
<dbReference type="HOGENOM" id="CLU_022138_3_1_1"/>
<feature type="compositionally biased region" description="Low complexity" evidence="7">
    <location>
        <begin position="26"/>
        <end position="44"/>
    </location>
</feature>
<dbReference type="GO" id="GO:0004419">
    <property type="term" value="F:hydroxymethylglutaryl-CoA lyase activity"/>
    <property type="evidence" value="ECO:0007669"/>
    <property type="project" value="UniProtKB-EC"/>
</dbReference>
<dbReference type="Proteomes" id="UP000007148">
    <property type="component" value="Unassembled WGS sequence"/>
</dbReference>
<dbReference type="EC" id="4.1.3.4" evidence="3"/>
<dbReference type="OrthoDB" id="1905920at2759"/>
<dbReference type="InterPro" id="IPR043594">
    <property type="entry name" value="HMGL"/>
</dbReference>
<dbReference type="Pfam" id="PF00682">
    <property type="entry name" value="HMGL-like"/>
    <property type="match status" value="1"/>
</dbReference>
<evidence type="ECO:0000256" key="7">
    <source>
        <dbReference type="SAM" id="MobiDB-lite"/>
    </source>
</evidence>
<dbReference type="EMBL" id="CAFZ01000096">
    <property type="protein sequence ID" value="CCA70841.1"/>
    <property type="molecule type" value="Genomic_DNA"/>
</dbReference>
<keyword evidence="4" id="KW-0479">Metal-binding</keyword>
<dbReference type="PANTHER" id="PTHR42738:SF7">
    <property type="entry name" value="HYDROXYMETHYLGLUTARYL-COA LYASE"/>
    <property type="match status" value="1"/>
</dbReference>
<accession>G4THP8</accession>
<dbReference type="FunFam" id="3.20.20.70:FF:000071">
    <property type="entry name" value="Hydroxymethylglutaryl-CoA lyase"/>
    <property type="match status" value="1"/>
</dbReference>
<comment type="pathway">
    <text evidence="1">Metabolic intermediate metabolism; (S)-3-hydroxy-3-methylglutaryl-CoA degradation; acetoacetate from (S)-3-hydroxy-3-methylglutaryl-CoA: step 1/1.</text>
</comment>
<evidence type="ECO:0000256" key="6">
    <source>
        <dbReference type="ARBA" id="ARBA00049877"/>
    </source>
</evidence>
<gene>
    <name evidence="9" type="ORF">PIIN_04776</name>
</gene>
<feature type="domain" description="Pyruvate carboxyltransferase" evidence="8">
    <location>
        <begin position="66"/>
        <end position="345"/>
    </location>
</feature>
<dbReference type="OMA" id="FQMRNTH"/>
<dbReference type="InParanoid" id="G4THP8"/>
<evidence type="ECO:0000259" key="8">
    <source>
        <dbReference type="PROSITE" id="PS50991"/>
    </source>
</evidence>
<dbReference type="InterPro" id="IPR000891">
    <property type="entry name" value="PYR_CT"/>
</dbReference>
<comment type="caution">
    <text evidence="9">The sequence shown here is derived from an EMBL/GenBank/DDBJ whole genome shotgun (WGS) entry which is preliminary data.</text>
</comment>
<reference evidence="9 10" key="1">
    <citation type="journal article" date="2011" name="PLoS Pathog.">
        <title>Endophytic Life Strategies Decoded by Genome and Transcriptome Analyses of the Mutualistic Root Symbiont Piriformospora indica.</title>
        <authorList>
            <person name="Zuccaro A."/>
            <person name="Lahrmann U."/>
            <person name="Guldener U."/>
            <person name="Langen G."/>
            <person name="Pfiffi S."/>
            <person name="Biedenkopf D."/>
            <person name="Wong P."/>
            <person name="Samans B."/>
            <person name="Grimm C."/>
            <person name="Basiewicz M."/>
            <person name="Murat C."/>
            <person name="Martin F."/>
            <person name="Kogel K.H."/>
        </authorList>
    </citation>
    <scope>NUCLEOTIDE SEQUENCE [LARGE SCALE GENOMIC DNA]</scope>
    <source>
        <strain evidence="9 10">DSM 11827</strain>
    </source>
</reference>
<proteinExistence type="inferred from homology"/>
<evidence type="ECO:0000256" key="2">
    <source>
        <dbReference type="ARBA" id="ARBA00009405"/>
    </source>
</evidence>
<dbReference type="NCBIfam" id="NF004283">
    <property type="entry name" value="PRK05692.1"/>
    <property type="match status" value="1"/>
</dbReference>
<dbReference type="STRING" id="1109443.G4THP8"/>
<evidence type="ECO:0000313" key="10">
    <source>
        <dbReference type="Proteomes" id="UP000007148"/>
    </source>
</evidence>